<keyword evidence="4" id="KW-1185">Reference proteome</keyword>
<organism evidence="2 4">
    <name type="scientific">Adineta steineri</name>
    <dbReference type="NCBI Taxonomy" id="433720"/>
    <lineage>
        <taxon>Eukaryota</taxon>
        <taxon>Metazoa</taxon>
        <taxon>Spiralia</taxon>
        <taxon>Gnathifera</taxon>
        <taxon>Rotifera</taxon>
        <taxon>Eurotatoria</taxon>
        <taxon>Bdelloidea</taxon>
        <taxon>Adinetida</taxon>
        <taxon>Adinetidae</taxon>
        <taxon>Adineta</taxon>
    </lineage>
</organism>
<dbReference type="EMBL" id="CAJNOM010000094">
    <property type="protein sequence ID" value="CAF1034339.1"/>
    <property type="molecule type" value="Genomic_DNA"/>
</dbReference>
<feature type="domain" description="tRNA-guanine(15) transglycosylase-like" evidence="1">
    <location>
        <begin position="25"/>
        <end position="72"/>
    </location>
</feature>
<dbReference type="InterPro" id="IPR036511">
    <property type="entry name" value="TGT-like_sf"/>
</dbReference>
<sequence>MTFIALNFEVIHTCDTTKVRVDHFSTEGTLKGLSPEQLHQLNCRIIFENTYRLGHRSDTKLLKGTDGLDSFMY</sequence>
<dbReference type="Proteomes" id="UP000663877">
    <property type="component" value="Unassembled WGS sequence"/>
</dbReference>
<dbReference type="Proteomes" id="UP000663832">
    <property type="component" value="Unassembled WGS sequence"/>
</dbReference>
<protein>
    <recommendedName>
        <fullName evidence="1">tRNA-guanine(15) transglycosylase-like domain-containing protein</fullName>
    </recommendedName>
</protein>
<dbReference type="AlphaFoldDB" id="A0A814J7T5"/>
<gene>
    <name evidence="3" type="ORF">BJG266_LOCUS27323</name>
    <name evidence="2" type="ORF">QVE165_LOCUS16718</name>
</gene>
<evidence type="ECO:0000259" key="1">
    <source>
        <dbReference type="Pfam" id="PF01702"/>
    </source>
</evidence>
<reference evidence="2" key="1">
    <citation type="submission" date="2021-02" db="EMBL/GenBank/DDBJ databases">
        <authorList>
            <person name="Nowell W R."/>
        </authorList>
    </citation>
    <scope>NUCLEOTIDE SEQUENCE</scope>
</reference>
<name>A0A814J7T5_9BILA</name>
<evidence type="ECO:0000313" key="3">
    <source>
        <dbReference type="EMBL" id="CAF1208771.1"/>
    </source>
</evidence>
<dbReference type="GO" id="GO:0006400">
    <property type="term" value="P:tRNA modification"/>
    <property type="evidence" value="ECO:0007669"/>
    <property type="project" value="InterPro"/>
</dbReference>
<dbReference type="Gene3D" id="3.20.20.105">
    <property type="entry name" value="Queuine tRNA-ribosyltransferase-like"/>
    <property type="match status" value="1"/>
</dbReference>
<proteinExistence type="predicted"/>
<accession>A0A814J7T5</accession>
<dbReference type="OrthoDB" id="10249838at2759"/>
<dbReference type="Pfam" id="PF01702">
    <property type="entry name" value="TGT"/>
    <property type="match status" value="1"/>
</dbReference>
<comment type="caution">
    <text evidence="2">The sequence shown here is derived from an EMBL/GenBank/DDBJ whole genome shotgun (WGS) entry which is preliminary data.</text>
</comment>
<dbReference type="EMBL" id="CAJNOI010000249">
    <property type="protein sequence ID" value="CAF1208771.1"/>
    <property type="molecule type" value="Genomic_DNA"/>
</dbReference>
<dbReference type="SUPFAM" id="SSF51713">
    <property type="entry name" value="tRNA-guanine transglycosylase"/>
    <property type="match status" value="1"/>
</dbReference>
<dbReference type="InterPro" id="IPR002616">
    <property type="entry name" value="tRNA_ribo_trans-like"/>
</dbReference>
<evidence type="ECO:0000313" key="4">
    <source>
        <dbReference type="Proteomes" id="UP000663832"/>
    </source>
</evidence>
<evidence type="ECO:0000313" key="2">
    <source>
        <dbReference type="EMBL" id="CAF1034339.1"/>
    </source>
</evidence>